<proteinExistence type="predicted"/>
<name>V9LZA7_9CAUD</name>
<dbReference type="RefSeq" id="YP_009006143.1">
    <property type="nucleotide sequence ID" value="NC_023568.1"/>
</dbReference>
<dbReference type="Proteomes" id="UP000018884">
    <property type="component" value="Segment"/>
</dbReference>
<dbReference type="GeneID" id="18499775"/>
<dbReference type="EMBL" id="KC131129">
    <property type="protein sequence ID" value="AGB06856.1"/>
    <property type="molecule type" value="Genomic_DNA"/>
</dbReference>
<organism evidence="1 2">
    <name type="scientific">Vibrio phage VH7D</name>
    <dbReference type="NCBI Taxonomy" id="1262539"/>
    <lineage>
        <taxon>Viruses</taxon>
        <taxon>Duplodnaviria</taxon>
        <taxon>Heunggongvirae</taxon>
        <taxon>Uroviricota</taxon>
        <taxon>Caudoviricetes</taxon>
        <taxon>Pantevenvirales</taxon>
        <taxon>Straboviridae</taxon>
        <taxon>Schizotequatrovirus</taxon>
        <taxon>Schizotequatrovirus vh7d</taxon>
    </lineage>
</organism>
<accession>V9LZA7</accession>
<reference evidence="1 2" key="1">
    <citation type="submission" date="2012-11" db="EMBL/GenBank/DDBJ databases">
        <title>Comeplete Genome Sequence Of a Novel Gaint Bacteriophage VH7D that Infects Vibrio harveyi.</title>
        <authorList>
            <person name="Luo Z."/>
            <person name="Yu Y."/>
        </authorList>
    </citation>
    <scope>NUCLEOTIDE SEQUENCE [LARGE SCALE GENOMIC DNA]</scope>
</reference>
<protein>
    <submittedName>
        <fullName evidence="1">Uncharacterized protein</fullName>
    </submittedName>
</protein>
<keyword evidence="2" id="KW-1185">Reference proteome</keyword>
<sequence length="125" mass="14369">MNLHELIRQAASDLLEDDITSNINSYTCNRIVDLIDDSSDYTYSEVKAVIRELAKSFLYAVLRNPVETLGFELEEASRSELKWIMADSFFSSAFIHVISMRGKEIDFECFVAARKAWLKHIVENV</sequence>
<evidence type="ECO:0000313" key="1">
    <source>
        <dbReference type="EMBL" id="AGB06856.1"/>
    </source>
</evidence>
<dbReference type="KEGG" id="vg:18499775"/>
<evidence type="ECO:0000313" key="2">
    <source>
        <dbReference type="Proteomes" id="UP000018884"/>
    </source>
</evidence>